<dbReference type="InterPro" id="IPR000620">
    <property type="entry name" value="EamA_dom"/>
</dbReference>
<dbReference type="SUPFAM" id="SSF103481">
    <property type="entry name" value="Multidrug resistance efflux transporter EmrE"/>
    <property type="match status" value="2"/>
</dbReference>
<dbReference type="GO" id="GO:0016020">
    <property type="term" value="C:membrane"/>
    <property type="evidence" value="ECO:0007669"/>
    <property type="project" value="InterPro"/>
</dbReference>
<evidence type="ECO:0000313" key="4">
    <source>
        <dbReference type="Proteomes" id="UP000202922"/>
    </source>
</evidence>
<dbReference type="Gene3D" id="1.10.3730.20">
    <property type="match status" value="1"/>
</dbReference>
<organism evidence="3 4">
    <name type="scientific">Actibacterium lipolyticum</name>
    <dbReference type="NCBI Taxonomy" id="1524263"/>
    <lineage>
        <taxon>Bacteria</taxon>
        <taxon>Pseudomonadati</taxon>
        <taxon>Pseudomonadota</taxon>
        <taxon>Alphaproteobacteria</taxon>
        <taxon>Rhodobacterales</taxon>
        <taxon>Roseobacteraceae</taxon>
        <taxon>Actibacterium</taxon>
    </lineage>
</organism>
<dbReference type="RefSeq" id="WP_235823823.1">
    <property type="nucleotide sequence ID" value="NZ_FXYE01000002.1"/>
</dbReference>
<name>A0A238KHK8_9RHOB</name>
<feature type="transmembrane region" description="Helical" evidence="1">
    <location>
        <begin position="113"/>
        <end position="129"/>
    </location>
</feature>
<gene>
    <name evidence="3" type="primary">ribN_4</name>
    <name evidence="3" type="ORF">COL8621_01915</name>
</gene>
<dbReference type="PANTHER" id="PTHR22911:SF103">
    <property type="entry name" value="BLR2811 PROTEIN"/>
    <property type="match status" value="1"/>
</dbReference>
<feature type="domain" description="EamA" evidence="2">
    <location>
        <begin position="139"/>
        <end position="262"/>
    </location>
</feature>
<feature type="transmembrane region" description="Helical" evidence="1">
    <location>
        <begin position="250"/>
        <end position="267"/>
    </location>
</feature>
<feature type="transmembrane region" description="Helical" evidence="1">
    <location>
        <begin position="167"/>
        <end position="189"/>
    </location>
</feature>
<proteinExistence type="predicted"/>
<dbReference type="InterPro" id="IPR037185">
    <property type="entry name" value="EmrE-like"/>
</dbReference>
<keyword evidence="1" id="KW-0472">Membrane</keyword>
<accession>A0A238KHK8</accession>
<keyword evidence="4" id="KW-1185">Reference proteome</keyword>
<evidence type="ECO:0000259" key="2">
    <source>
        <dbReference type="Pfam" id="PF00892"/>
    </source>
</evidence>
<dbReference type="AlphaFoldDB" id="A0A238KHK8"/>
<feature type="transmembrane region" description="Helical" evidence="1">
    <location>
        <begin position="88"/>
        <end position="106"/>
    </location>
</feature>
<feature type="transmembrane region" description="Helical" evidence="1">
    <location>
        <begin position="135"/>
        <end position="155"/>
    </location>
</feature>
<reference evidence="4" key="1">
    <citation type="submission" date="2017-05" db="EMBL/GenBank/DDBJ databases">
        <authorList>
            <person name="Rodrigo-Torres L."/>
            <person name="Arahal R. D."/>
            <person name="Lucena T."/>
        </authorList>
    </citation>
    <scope>NUCLEOTIDE SEQUENCE [LARGE SCALE GENOMIC DNA]</scope>
    <source>
        <strain evidence="4">CECT 8621</strain>
    </source>
</reference>
<dbReference type="EMBL" id="FXYE01000002">
    <property type="protein sequence ID" value="SMX42220.1"/>
    <property type="molecule type" value="Genomic_DNA"/>
</dbReference>
<sequence>MMLFAILCFSLMDATAKALSTRVDTVQVLWARYLGQTLLVMAIVARRIGPTLRTQYLGLQFLRSCLLLAATTFFFFGIARIGLAEATAVMDLNPVLITLGAAVFLGERFGLRRAIGVGVALIGALIIIRPGTDVFSPYAILPFCAALCISGYAIATRFVGRSESVWTSMLFTGLVGSVILTIVVPFFWVQPDATAWGLMLLIGCIGTAGQMLMIGALMRAEASQVAPFSYAGLIFATVWGMLFFDEIPDGPTIFGALVIVVAGIYVWHRETRAAVE</sequence>
<feature type="transmembrane region" description="Helical" evidence="1">
    <location>
        <begin position="195"/>
        <end position="218"/>
    </location>
</feature>
<feature type="transmembrane region" description="Helical" evidence="1">
    <location>
        <begin position="61"/>
        <end position="82"/>
    </location>
</feature>
<dbReference type="Proteomes" id="UP000202922">
    <property type="component" value="Unassembled WGS sequence"/>
</dbReference>
<feature type="domain" description="EamA" evidence="2">
    <location>
        <begin position="1"/>
        <end position="128"/>
    </location>
</feature>
<evidence type="ECO:0000256" key="1">
    <source>
        <dbReference type="SAM" id="Phobius"/>
    </source>
</evidence>
<feature type="transmembrane region" description="Helical" evidence="1">
    <location>
        <begin position="225"/>
        <end position="244"/>
    </location>
</feature>
<keyword evidence="1" id="KW-1133">Transmembrane helix</keyword>
<protein>
    <submittedName>
        <fullName evidence="3">Riboflavin transporter</fullName>
    </submittedName>
</protein>
<evidence type="ECO:0000313" key="3">
    <source>
        <dbReference type="EMBL" id="SMX42220.1"/>
    </source>
</evidence>
<dbReference type="PANTHER" id="PTHR22911">
    <property type="entry name" value="ACYL-MALONYL CONDENSING ENZYME-RELATED"/>
    <property type="match status" value="1"/>
</dbReference>
<keyword evidence="1" id="KW-0812">Transmembrane</keyword>
<dbReference type="Pfam" id="PF00892">
    <property type="entry name" value="EamA"/>
    <property type="match status" value="2"/>
</dbReference>